<feature type="signal peptide" evidence="1">
    <location>
        <begin position="1"/>
        <end position="18"/>
    </location>
</feature>
<evidence type="ECO:0000256" key="1">
    <source>
        <dbReference type="SAM" id="SignalP"/>
    </source>
</evidence>
<comment type="caution">
    <text evidence="2">The sequence shown here is derived from an EMBL/GenBank/DDBJ whole genome shotgun (WGS) entry which is preliminary data.</text>
</comment>
<accession>A0A9N9YH59</accession>
<reference evidence="2" key="1">
    <citation type="submission" date="2021-10" db="EMBL/GenBank/DDBJ databases">
        <authorList>
            <person name="Piombo E."/>
        </authorList>
    </citation>
    <scope>NUCLEOTIDE SEQUENCE</scope>
</reference>
<keyword evidence="1" id="KW-0732">Signal</keyword>
<sequence length="73" mass="7597">MKFLATVVLFAATSMATAAPAPDVNDEGSNGQCQNVGQRCNYSIHPALACCPGLQCYTPPGSPPGAYGYCRKN</sequence>
<evidence type="ECO:0000313" key="2">
    <source>
        <dbReference type="EMBL" id="CAH0018698.1"/>
    </source>
</evidence>
<keyword evidence="3" id="KW-1185">Reference proteome</keyword>
<dbReference type="Proteomes" id="UP000696573">
    <property type="component" value="Unassembled WGS sequence"/>
</dbReference>
<dbReference type="AlphaFoldDB" id="A0A9N9YH59"/>
<dbReference type="EMBL" id="CABFNQ020000544">
    <property type="protein sequence ID" value="CAH0018698.1"/>
    <property type="molecule type" value="Genomic_DNA"/>
</dbReference>
<gene>
    <name evidence="2" type="ORF">CRHIZ90672A_00005321</name>
</gene>
<organism evidence="2 3">
    <name type="scientific">Clonostachys rhizophaga</name>
    <dbReference type="NCBI Taxonomy" id="160324"/>
    <lineage>
        <taxon>Eukaryota</taxon>
        <taxon>Fungi</taxon>
        <taxon>Dikarya</taxon>
        <taxon>Ascomycota</taxon>
        <taxon>Pezizomycotina</taxon>
        <taxon>Sordariomycetes</taxon>
        <taxon>Hypocreomycetidae</taxon>
        <taxon>Hypocreales</taxon>
        <taxon>Bionectriaceae</taxon>
        <taxon>Clonostachys</taxon>
    </lineage>
</organism>
<proteinExistence type="predicted"/>
<feature type="chain" id="PRO_5040411741" evidence="1">
    <location>
        <begin position="19"/>
        <end position="73"/>
    </location>
</feature>
<evidence type="ECO:0000313" key="3">
    <source>
        <dbReference type="Proteomes" id="UP000696573"/>
    </source>
</evidence>
<name>A0A9N9YH59_9HYPO</name>
<dbReference type="OrthoDB" id="5131672at2759"/>
<protein>
    <submittedName>
        <fullName evidence="2">Uncharacterized protein</fullName>
    </submittedName>
</protein>